<dbReference type="AlphaFoldDB" id="A0A642UKF4"/>
<feature type="region of interest" description="Disordered" evidence="6">
    <location>
        <begin position="84"/>
        <end position="124"/>
    </location>
</feature>
<comment type="similarity">
    <text evidence="2">Belongs to the amino acid/polyamine transporter 2 family.</text>
</comment>
<protein>
    <recommendedName>
        <fullName evidence="8">Amino acid transporter transmembrane domain-containing protein</fullName>
    </recommendedName>
</protein>
<keyword evidence="10" id="KW-1185">Reference proteome</keyword>
<feature type="transmembrane region" description="Helical" evidence="7">
    <location>
        <begin position="331"/>
        <end position="353"/>
    </location>
</feature>
<feature type="transmembrane region" description="Helical" evidence="7">
    <location>
        <begin position="438"/>
        <end position="459"/>
    </location>
</feature>
<dbReference type="OMA" id="YNPQVKW"/>
<dbReference type="Pfam" id="PF01490">
    <property type="entry name" value="Aa_trans"/>
    <property type="match status" value="1"/>
</dbReference>
<evidence type="ECO:0000256" key="6">
    <source>
        <dbReference type="SAM" id="MobiDB-lite"/>
    </source>
</evidence>
<evidence type="ECO:0000256" key="7">
    <source>
        <dbReference type="SAM" id="Phobius"/>
    </source>
</evidence>
<evidence type="ECO:0000256" key="4">
    <source>
        <dbReference type="ARBA" id="ARBA00022989"/>
    </source>
</evidence>
<dbReference type="Proteomes" id="UP000449547">
    <property type="component" value="Unassembled WGS sequence"/>
</dbReference>
<gene>
    <name evidence="9" type="ORF">DIURU_003730</name>
</gene>
<keyword evidence="3 7" id="KW-0812">Transmembrane</keyword>
<dbReference type="GeneID" id="54782381"/>
<proteinExistence type="inferred from homology"/>
<reference evidence="9 10" key="1">
    <citation type="submission" date="2019-07" db="EMBL/GenBank/DDBJ databases">
        <title>Genome assembly of two rare yeast pathogens: Diutina rugosa and Trichomonascus ciferrii.</title>
        <authorList>
            <person name="Mixao V."/>
            <person name="Saus E."/>
            <person name="Hansen A."/>
            <person name="Lass-Flor C."/>
            <person name="Gabaldon T."/>
        </authorList>
    </citation>
    <scope>NUCLEOTIDE SEQUENCE [LARGE SCALE GENOMIC DNA]</scope>
    <source>
        <strain evidence="9 10">CBS 613</strain>
    </source>
</reference>
<feature type="transmembrane region" description="Helical" evidence="7">
    <location>
        <begin position="630"/>
        <end position="651"/>
    </location>
</feature>
<evidence type="ECO:0000259" key="8">
    <source>
        <dbReference type="Pfam" id="PF01490"/>
    </source>
</evidence>
<evidence type="ECO:0000256" key="3">
    <source>
        <dbReference type="ARBA" id="ARBA00022692"/>
    </source>
</evidence>
<dbReference type="PANTHER" id="PTHR22950:SF666">
    <property type="entry name" value="VACUOLAR AMINO ACID TRANSPORTER 4"/>
    <property type="match status" value="1"/>
</dbReference>
<feature type="transmembrane region" description="Helical" evidence="7">
    <location>
        <begin position="288"/>
        <end position="310"/>
    </location>
</feature>
<dbReference type="VEuPathDB" id="FungiDB:DIURU_003730"/>
<dbReference type="OrthoDB" id="1684102at2759"/>
<keyword evidence="4 7" id="KW-1133">Transmembrane helix</keyword>
<evidence type="ECO:0000256" key="1">
    <source>
        <dbReference type="ARBA" id="ARBA00004141"/>
    </source>
</evidence>
<organism evidence="9 10">
    <name type="scientific">Diutina rugosa</name>
    <name type="common">Yeast</name>
    <name type="synonym">Candida rugosa</name>
    <dbReference type="NCBI Taxonomy" id="5481"/>
    <lineage>
        <taxon>Eukaryota</taxon>
        <taxon>Fungi</taxon>
        <taxon>Dikarya</taxon>
        <taxon>Ascomycota</taxon>
        <taxon>Saccharomycotina</taxon>
        <taxon>Pichiomycetes</taxon>
        <taxon>Debaryomycetaceae</taxon>
        <taxon>Diutina</taxon>
    </lineage>
</organism>
<evidence type="ECO:0000313" key="10">
    <source>
        <dbReference type="Proteomes" id="UP000449547"/>
    </source>
</evidence>
<comment type="subcellular location">
    <subcellularLocation>
        <location evidence="1">Membrane</location>
        <topology evidence="1">Multi-pass membrane protein</topology>
    </subcellularLocation>
</comment>
<feature type="transmembrane region" description="Helical" evidence="7">
    <location>
        <begin position="572"/>
        <end position="590"/>
    </location>
</feature>
<dbReference type="GO" id="GO:0005302">
    <property type="term" value="F:L-tyrosine transmembrane transporter activity"/>
    <property type="evidence" value="ECO:0007669"/>
    <property type="project" value="TreeGrafter"/>
</dbReference>
<evidence type="ECO:0000256" key="2">
    <source>
        <dbReference type="ARBA" id="ARBA00008066"/>
    </source>
</evidence>
<keyword evidence="5 7" id="KW-0472">Membrane</keyword>
<accession>A0A642UKF4</accession>
<feature type="transmembrane region" description="Helical" evidence="7">
    <location>
        <begin position="471"/>
        <end position="492"/>
    </location>
</feature>
<feature type="region of interest" description="Disordered" evidence="6">
    <location>
        <begin position="175"/>
        <end position="204"/>
    </location>
</feature>
<feature type="region of interest" description="Disordered" evidence="6">
    <location>
        <begin position="1"/>
        <end position="21"/>
    </location>
</feature>
<dbReference type="Gene3D" id="1.20.1740.10">
    <property type="entry name" value="Amino acid/polyamine transporter I"/>
    <property type="match status" value="1"/>
</dbReference>
<sequence length="657" mass="70358">MSLPDRSDSASPTPSAAPPAPLASVVARHLPQDHLHQPGGDIAHQIISDARGANAHSATNSAAINGNYGAISAITGAAAVAGGTGANGADSSDGRSVHSSAPSAPSSVRRSSSFSAVHDAHRRESTASDINVVGGFRRDFLVNKYRQHHRRPPTFLAENFLQFLSLYGHFAGETLDDDDDDDDVSEDGHYVSSPPDDSSVFDDTDETSALLTAPPLPPGVPNLTPSHQRIASYSRHSPATGGATMSSGAARAAARASVAKTYFLVFKSLVGSGVLFLPRAFYNGGLGFSIVTLTVFGVITSFCYMVLIGAKRATGLASFGELAYSTYGAPLKWCVTASIVVSQVGFVGTYLLFTSENIGEFLRYHLGERAPGSWAIFVAQFIILVPLVLIRNIAKLSLVSMVSSACIVIGLVIITYFCCAQLVDHGFGPNIRQFNPQSWTMLVGVAVTAFEGIGLILPIESAMSQPERFPEVLAVSMSVITALFVGVGTLGYTAFGDKVASIIILNLPGGSFWVQLIMVLYSVAVVLTAPLQLFPAIRIGESVLFHPRRSTTTGRLYTPSGKRNPQVKWRKNLFRVVVLVAVCAVAYANADNIDKFVSINGCFACIPLVYIYPPLIHIRTINKQRRERTWVYYCDYVVVALGGLVMAYSAYQLFFLN</sequence>
<dbReference type="GO" id="GO:0005774">
    <property type="term" value="C:vacuolar membrane"/>
    <property type="evidence" value="ECO:0007669"/>
    <property type="project" value="TreeGrafter"/>
</dbReference>
<comment type="caution">
    <text evidence="9">The sequence shown here is derived from an EMBL/GenBank/DDBJ whole genome shotgun (WGS) entry which is preliminary data.</text>
</comment>
<feature type="compositionally biased region" description="Acidic residues" evidence="6">
    <location>
        <begin position="175"/>
        <end position="185"/>
    </location>
</feature>
<dbReference type="PANTHER" id="PTHR22950">
    <property type="entry name" value="AMINO ACID TRANSPORTER"/>
    <property type="match status" value="1"/>
</dbReference>
<feature type="transmembrane region" description="Helical" evidence="7">
    <location>
        <begin position="596"/>
        <end position="618"/>
    </location>
</feature>
<feature type="domain" description="Amino acid transporter transmembrane" evidence="8">
    <location>
        <begin position="255"/>
        <end position="654"/>
    </location>
</feature>
<dbReference type="RefSeq" id="XP_034011494.1">
    <property type="nucleotide sequence ID" value="XM_034156525.1"/>
</dbReference>
<feature type="compositionally biased region" description="Low complexity" evidence="6">
    <location>
        <begin position="97"/>
        <end position="117"/>
    </location>
</feature>
<evidence type="ECO:0000256" key="5">
    <source>
        <dbReference type="ARBA" id="ARBA00023136"/>
    </source>
</evidence>
<feature type="transmembrane region" description="Helical" evidence="7">
    <location>
        <begin position="402"/>
        <end position="423"/>
    </location>
</feature>
<feature type="transmembrane region" description="Helical" evidence="7">
    <location>
        <begin position="373"/>
        <end position="390"/>
    </location>
</feature>
<name>A0A642UKF4_DIURU</name>
<dbReference type="EMBL" id="SWFT01000108">
    <property type="protein sequence ID" value="KAA8900618.1"/>
    <property type="molecule type" value="Genomic_DNA"/>
</dbReference>
<dbReference type="InterPro" id="IPR013057">
    <property type="entry name" value="AA_transpt_TM"/>
</dbReference>
<feature type="transmembrane region" description="Helical" evidence="7">
    <location>
        <begin position="512"/>
        <end position="534"/>
    </location>
</feature>
<evidence type="ECO:0000313" key="9">
    <source>
        <dbReference type="EMBL" id="KAA8900618.1"/>
    </source>
</evidence>